<protein>
    <submittedName>
        <fullName evidence="3">Uncharacterized protein</fullName>
    </submittedName>
</protein>
<keyword evidence="2" id="KW-0812">Transmembrane</keyword>
<keyword evidence="2" id="KW-0472">Membrane</keyword>
<name>A0A7X1FZV3_9SPHN</name>
<accession>A0A7X1FZV3</accession>
<keyword evidence="4" id="KW-1185">Reference proteome</keyword>
<evidence type="ECO:0000256" key="2">
    <source>
        <dbReference type="SAM" id="Phobius"/>
    </source>
</evidence>
<dbReference type="RefSeq" id="WP_185679902.1">
    <property type="nucleotide sequence ID" value="NZ_JACLAX010000013.1"/>
</dbReference>
<evidence type="ECO:0000256" key="1">
    <source>
        <dbReference type="SAM" id="MobiDB-lite"/>
    </source>
</evidence>
<reference evidence="3 4" key="1">
    <citation type="submission" date="2020-08" db="EMBL/GenBank/DDBJ databases">
        <title>The genome sequence of type strain Novosphingobium piscinae KCTC 42194.</title>
        <authorList>
            <person name="Liu Y."/>
        </authorList>
    </citation>
    <scope>NUCLEOTIDE SEQUENCE [LARGE SCALE GENOMIC DNA]</scope>
    <source>
        <strain evidence="3 4">KCTC 42194</strain>
    </source>
</reference>
<comment type="caution">
    <text evidence="3">The sequence shown here is derived from an EMBL/GenBank/DDBJ whole genome shotgun (WGS) entry which is preliminary data.</text>
</comment>
<evidence type="ECO:0000313" key="3">
    <source>
        <dbReference type="EMBL" id="MBC2670041.1"/>
    </source>
</evidence>
<evidence type="ECO:0000313" key="4">
    <source>
        <dbReference type="Proteomes" id="UP000551327"/>
    </source>
</evidence>
<proteinExistence type="predicted"/>
<organism evidence="3 4">
    <name type="scientific">Novosphingobium piscinae</name>
    <dbReference type="NCBI Taxonomy" id="1507448"/>
    <lineage>
        <taxon>Bacteria</taxon>
        <taxon>Pseudomonadati</taxon>
        <taxon>Pseudomonadota</taxon>
        <taxon>Alphaproteobacteria</taxon>
        <taxon>Sphingomonadales</taxon>
        <taxon>Sphingomonadaceae</taxon>
        <taxon>Novosphingobium</taxon>
    </lineage>
</organism>
<dbReference type="AlphaFoldDB" id="A0A7X1FZV3"/>
<dbReference type="Proteomes" id="UP000551327">
    <property type="component" value="Unassembled WGS sequence"/>
</dbReference>
<sequence>MAATAAPVLPRWQAAVLRGLVLLGALFVLSGALTLFAIGLLANGRGIGSLHFSWTLFGLSLAAGLAQALLGLLGCRTAWHWIAAHSAPGAADADVQSSSDRGSTTAAS</sequence>
<feature type="region of interest" description="Disordered" evidence="1">
    <location>
        <begin position="87"/>
        <end position="108"/>
    </location>
</feature>
<feature type="compositionally biased region" description="Polar residues" evidence="1">
    <location>
        <begin position="95"/>
        <end position="108"/>
    </location>
</feature>
<feature type="transmembrane region" description="Helical" evidence="2">
    <location>
        <begin position="20"/>
        <end position="42"/>
    </location>
</feature>
<feature type="transmembrane region" description="Helical" evidence="2">
    <location>
        <begin position="54"/>
        <end position="73"/>
    </location>
</feature>
<keyword evidence="2" id="KW-1133">Transmembrane helix</keyword>
<dbReference type="EMBL" id="JACLAX010000013">
    <property type="protein sequence ID" value="MBC2670041.1"/>
    <property type="molecule type" value="Genomic_DNA"/>
</dbReference>
<gene>
    <name evidence="3" type="ORF">H7F53_12880</name>
</gene>